<sequence>MDSLDESFLIGVRCWFQDDQEAWISAEYKRHFIEGEMLKLVFLDSNGKEHLVTTKEANFKVLENISFLQLRNPPILEATEDLTNLSYLNEPSGK</sequence>
<reference evidence="1 2" key="1">
    <citation type="journal article" date="2021" name="Commun. Biol.">
        <title>Genomic insights into the host specific adaptation of the Pneumocystis genus.</title>
        <authorList>
            <person name="Cisse O.H."/>
            <person name="Ma L."/>
            <person name="Dekker J.P."/>
            <person name="Khil P.P."/>
            <person name="Youn J.-H."/>
            <person name="Brenchley J.M."/>
            <person name="Blair R."/>
            <person name="Pahar B."/>
            <person name="Chabe M."/>
            <person name="Van Rompay K.K.A."/>
            <person name="Keesler R."/>
            <person name="Sukura A."/>
            <person name="Hirsch V."/>
            <person name="Kutty G."/>
            <person name="Liu Y."/>
            <person name="Peng L."/>
            <person name="Chen J."/>
            <person name="Song J."/>
            <person name="Weissenbacher-Lang C."/>
            <person name="Xu J."/>
            <person name="Upham N.S."/>
            <person name="Stajich J.E."/>
            <person name="Cuomo C.A."/>
            <person name="Cushion M.T."/>
            <person name="Kovacs J.A."/>
        </authorList>
    </citation>
    <scope>NUCLEOTIDE SEQUENCE [LARGE SCALE GENOMIC DNA]</scope>
    <source>
        <strain evidence="1 2">RABM</strain>
    </source>
</reference>
<evidence type="ECO:0000313" key="1">
    <source>
        <dbReference type="EMBL" id="KAG4304362.1"/>
    </source>
</evidence>
<accession>A0ACB7CCY9</accession>
<dbReference type="Proteomes" id="UP000768646">
    <property type="component" value="Unassembled WGS sequence"/>
</dbReference>
<protein>
    <submittedName>
        <fullName evidence="1">Uncharacterized protein</fullName>
    </submittedName>
</protein>
<dbReference type="EMBL" id="JABTEG010000009">
    <property type="protein sequence ID" value="KAG4304362.1"/>
    <property type="molecule type" value="Genomic_DNA"/>
</dbReference>
<proteinExistence type="predicted"/>
<evidence type="ECO:0000313" key="2">
    <source>
        <dbReference type="Proteomes" id="UP000768646"/>
    </source>
</evidence>
<name>A0ACB7CCY9_9ASCO</name>
<gene>
    <name evidence="1" type="ORF">PORY_002337</name>
</gene>
<comment type="caution">
    <text evidence="1">The sequence shown here is derived from an EMBL/GenBank/DDBJ whole genome shotgun (WGS) entry which is preliminary data.</text>
</comment>
<organism evidence="1 2">
    <name type="scientific">Pneumocystis oryctolagi</name>
    <dbReference type="NCBI Taxonomy" id="42067"/>
    <lineage>
        <taxon>Eukaryota</taxon>
        <taxon>Fungi</taxon>
        <taxon>Dikarya</taxon>
        <taxon>Ascomycota</taxon>
        <taxon>Taphrinomycotina</taxon>
        <taxon>Pneumocystomycetes</taxon>
        <taxon>Pneumocystaceae</taxon>
        <taxon>Pneumocystis</taxon>
    </lineage>
</organism>
<keyword evidence="2" id="KW-1185">Reference proteome</keyword>